<evidence type="ECO:0000256" key="1">
    <source>
        <dbReference type="SAM" id="MobiDB-lite"/>
    </source>
</evidence>
<feature type="region of interest" description="Disordered" evidence="1">
    <location>
        <begin position="20"/>
        <end position="45"/>
    </location>
</feature>
<accession>W9QQB5</accession>
<organism evidence="2 3">
    <name type="scientific">Morus notabilis</name>
    <dbReference type="NCBI Taxonomy" id="981085"/>
    <lineage>
        <taxon>Eukaryota</taxon>
        <taxon>Viridiplantae</taxon>
        <taxon>Streptophyta</taxon>
        <taxon>Embryophyta</taxon>
        <taxon>Tracheophyta</taxon>
        <taxon>Spermatophyta</taxon>
        <taxon>Magnoliopsida</taxon>
        <taxon>eudicotyledons</taxon>
        <taxon>Gunneridae</taxon>
        <taxon>Pentapetalae</taxon>
        <taxon>rosids</taxon>
        <taxon>fabids</taxon>
        <taxon>Rosales</taxon>
        <taxon>Moraceae</taxon>
        <taxon>Moreae</taxon>
        <taxon>Morus</taxon>
    </lineage>
</organism>
<reference evidence="3" key="1">
    <citation type="submission" date="2013-01" db="EMBL/GenBank/DDBJ databases">
        <title>Draft Genome Sequence of a Mulberry Tree, Morus notabilis C.K. Schneid.</title>
        <authorList>
            <person name="He N."/>
            <person name="Zhao S."/>
        </authorList>
    </citation>
    <scope>NUCLEOTIDE SEQUENCE</scope>
</reference>
<dbReference type="AlphaFoldDB" id="W9QQB5"/>
<dbReference type="Proteomes" id="UP000030645">
    <property type="component" value="Unassembled WGS sequence"/>
</dbReference>
<evidence type="ECO:0000313" key="2">
    <source>
        <dbReference type="EMBL" id="EXB50261.1"/>
    </source>
</evidence>
<sequence>MRGGNVIIFKWVQDDSNPQLEIGLGGGRGRGRGGGGGGGGGGGEVQNKQMNLLIRLVYNNEKFRP</sequence>
<feature type="compositionally biased region" description="Gly residues" evidence="1">
    <location>
        <begin position="23"/>
        <end position="44"/>
    </location>
</feature>
<proteinExistence type="predicted"/>
<keyword evidence="3" id="KW-1185">Reference proteome</keyword>
<name>W9QQB5_9ROSA</name>
<protein>
    <submittedName>
        <fullName evidence="2">Uncharacterized protein</fullName>
    </submittedName>
</protein>
<dbReference type="EMBL" id="KE343994">
    <property type="protein sequence ID" value="EXB50261.1"/>
    <property type="molecule type" value="Genomic_DNA"/>
</dbReference>
<gene>
    <name evidence="2" type="ORF">L484_017798</name>
</gene>
<evidence type="ECO:0000313" key="3">
    <source>
        <dbReference type="Proteomes" id="UP000030645"/>
    </source>
</evidence>